<dbReference type="InterPro" id="IPR053178">
    <property type="entry name" value="Osmoadaptation_assoc"/>
</dbReference>
<sequence length="89" mass="10032">MVSADSVYNWLRHSHGVAALMNEAKHVLQVNRSFITIGAMVDRNRTFLEQDAWKQIPWALQPMSKTIAHILQDILCGVPGLMEDVDTIS</sequence>
<dbReference type="EMBL" id="JAADJG010000584">
    <property type="protein sequence ID" value="KAF4442942.1"/>
    <property type="molecule type" value="Genomic_DNA"/>
</dbReference>
<evidence type="ECO:0000313" key="2">
    <source>
        <dbReference type="Proteomes" id="UP000605986"/>
    </source>
</evidence>
<organism evidence="1 2">
    <name type="scientific">Fusarium austroafricanum</name>
    <dbReference type="NCBI Taxonomy" id="2364996"/>
    <lineage>
        <taxon>Eukaryota</taxon>
        <taxon>Fungi</taxon>
        <taxon>Dikarya</taxon>
        <taxon>Ascomycota</taxon>
        <taxon>Pezizomycotina</taxon>
        <taxon>Sordariomycetes</taxon>
        <taxon>Hypocreomycetidae</taxon>
        <taxon>Hypocreales</taxon>
        <taxon>Nectriaceae</taxon>
        <taxon>Fusarium</taxon>
        <taxon>Fusarium concolor species complex</taxon>
    </lineage>
</organism>
<dbReference type="OrthoDB" id="3525185at2759"/>
<gene>
    <name evidence="1" type="ORF">F53441_11586</name>
</gene>
<evidence type="ECO:0000313" key="1">
    <source>
        <dbReference type="EMBL" id="KAF4442942.1"/>
    </source>
</evidence>
<protein>
    <submittedName>
        <fullName evidence="1">Putative transcriptional regulatory protein C15D4.02</fullName>
    </submittedName>
</protein>
<dbReference type="AlphaFoldDB" id="A0A8H4K1G9"/>
<dbReference type="Proteomes" id="UP000605986">
    <property type="component" value="Unassembled WGS sequence"/>
</dbReference>
<dbReference type="PANTHER" id="PTHR38111">
    <property type="entry name" value="ZN(2)-C6 FUNGAL-TYPE DOMAIN-CONTAINING PROTEIN-RELATED"/>
    <property type="match status" value="1"/>
</dbReference>
<keyword evidence="2" id="KW-1185">Reference proteome</keyword>
<accession>A0A8H4K1G9</accession>
<name>A0A8H4K1G9_9HYPO</name>
<reference evidence="1" key="1">
    <citation type="submission" date="2020-01" db="EMBL/GenBank/DDBJ databases">
        <title>Identification and distribution of gene clusters putatively required for synthesis of sphingolipid metabolism inhibitors in phylogenetically diverse species of the filamentous fungus Fusarium.</title>
        <authorList>
            <person name="Kim H.-S."/>
            <person name="Busman M."/>
            <person name="Brown D.W."/>
            <person name="Divon H."/>
            <person name="Uhlig S."/>
            <person name="Proctor R.H."/>
        </authorList>
    </citation>
    <scope>NUCLEOTIDE SEQUENCE</scope>
    <source>
        <strain evidence="1">NRRL 53441</strain>
    </source>
</reference>
<proteinExistence type="predicted"/>
<comment type="caution">
    <text evidence="1">The sequence shown here is derived from an EMBL/GenBank/DDBJ whole genome shotgun (WGS) entry which is preliminary data.</text>
</comment>